<name>A0A4C1ZUF5_EUMVA</name>
<organism evidence="2 3">
    <name type="scientific">Eumeta variegata</name>
    <name type="common">Bagworm moth</name>
    <name type="synonym">Eumeta japonica</name>
    <dbReference type="NCBI Taxonomy" id="151549"/>
    <lineage>
        <taxon>Eukaryota</taxon>
        <taxon>Metazoa</taxon>
        <taxon>Ecdysozoa</taxon>
        <taxon>Arthropoda</taxon>
        <taxon>Hexapoda</taxon>
        <taxon>Insecta</taxon>
        <taxon>Pterygota</taxon>
        <taxon>Neoptera</taxon>
        <taxon>Endopterygota</taxon>
        <taxon>Lepidoptera</taxon>
        <taxon>Glossata</taxon>
        <taxon>Ditrysia</taxon>
        <taxon>Tineoidea</taxon>
        <taxon>Psychidae</taxon>
        <taxon>Oiketicinae</taxon>
        <taxon>Eumeta</taxon>
    </lineage>
</organism>
<feature type="region of interest" description="Disordered" evidence="1">
    <location>
        <begin position="39"/>
        <end position="69"/>
    </location>
</feature>
<dbReference type="Proteomes" id="UP000299102">
    <property type="component" value="Unassembled WGS sequence"/>
</dbReference>
<dbReference type="EMBL" id="BGZK01002279">
    <property type="protein sequence ID" value="GBP92511.1"/>
    <property type="molecule type" value="Genomic_DNA"/>
</dbReference>
<comment type="caution">
    <text evidence="2">The sequence shown here is derived from an EMBL/GenBank/DDBJ whole genome shotgun (WGS) entry which is preliminary data.</text>
</comment>
<accession>A0A4C1ZUF5</accession>
<evidence type="ECO:0000256" key="1">
    <source>
        <dbReference type="SAM" id="MobiDB-lite"/>
    </source>
</evidence>
<protein>
    <submittedName>
        <fullName evidence="2">Uncharacterized protein</fullName>
    </submittedName>
</protein>
<dbReference type="AlphaFoldDB" id="A0A4C1ZUF5"/>
<dbReference type="OrthoDB" id="7443022at2759"/>
<keyword evidence="3" id="KW-1185">Reference proteome</keyword>
<reference evidence="2 3" key="1">
    <citation type="journal article" date="2019" name="Commun. Biol.">
        <title>The bagworm genome reveals a unique fibroin gene that provides high tensile strength.</title>
        <authorList>
            <person name="Kono N."/>
            <person name="Nakamura H."/>
            <person name="Ohtoshi R."/>
            <person name="Tomita M."/>
            <person name="Numata K."/>
            <person name="Arakawa K."/>
        </authorList>
    </citation>
    <scope>NUCLEOTIDE SEQUENCE [LARGE SCALE GENOMIC DNA]</scope>
</reference>
<proteinExistence type="predicted"/>
<evidence type="ECO:0000313" key="2">
    <source>
        <dbReference type="EMBL" id="GBP92511.1"/>
    </source>
</evidence>
<sequence length="100" mass="10824">MAVSEVTQESLVRSDMIQVTSLKYITLLLYVTAHTINDDSDARSTMPRRNAPGAPAGRCGGPRAAPLQPAGELAARQRSVFLLLASGELTDQFLSRERPL</sequence>
<gene>
    <name evidence="2" type="ORF">EVAR_63086_1</name>
</gene>
<evidence type="ECO:0000313" key="3">
    <source>
        <dbReference type="Proteomes" id="UP000299102"/>
    </source>
</evidence>
<feature type="compositionally biased region" description="Low complexity" evidence="1">
    <location>
        <begin position="47"/>
        <end position="66"/>
    </location>
</feature>